<accession>A0A834W1Z1</accession>
<organism evidence="1 2">
    <name type="scientific">Senna tora</name>
    <dbReference type="NCBI Taxonomy" id="362788"/>
    <lineage>
        <taxon>Eukaryota</taxon>
        <taxon>Viridiplantae</taxon>
        <taxon>Streptophyta</taxon>
        <taxon>Embryophyta</taxon>
        <taxon>Tracheophyta</taxon>
        <taxon>Spermatophyta</taxon>
        <taxon>Magnoliopsida</taxon>
        <taxon>eudicotyledons</taxon>
        <taxon>Gunneridae</taxon>
        <taxon>Pentapetalae</taxon>
        <taxon>rosids</taxon>
        <taxon>fabids</taxon>
        <taxon>Fabales</taxon>
        <taxon>Fabaceae</taxon>
        <taxon>Caesalpinioideae</taxon>
        <taxon>Cassia clade</taxon>
        <taxon>Senna</taxon>
    </lineage>
</organism>
<dbReference type="Proteomes" id="UP000634136">
    <property type="component" value="Unassembled WGS sequence"/>
</dbReference>
<evidence type="ECO:0000313" key="2">
    <source>
        <dbReference type="Proteomes" id="UP000634136"/>
    </source>
</evidence>
<dbReference type="AlphaFoldDB" id="A0A834W1Z1"/>
<comment type="caution">
    <text evidence="1">The sequence shown here is derived from an EMBL/GenBank/DDBJ whole genome shotgun (WGS) entry which is preliminary data.</text>
</comment>
<gene>
    <name evidence="1" type="ORF">G2W53_040430</name>
</gene>
<evidence type="ECO:0000313" key="1">
    <source>
        <dbReference type="EMBL" id="KAF7801319.1"/>
    </source>
</evidence>
<dbReference type="EMBL" id="JAAIUW010000013">
    <property type="protein sequence ID" value="KAF7801319.1"/>
    <property type="molecule type" value="Genomic_DNA"/>
</dbReference>
<proteinExistence type="predicted"/>
<keyword evidence="2" id="KW-1185">Reference proteome</keyword>
<reference evidence="1" key="1">
    <citation type="submission" date="2020-09" db="EMBL/GenBank/DDBJ databases">
        <title>Genome-Enabled Discovery of Anthraquinone Biosynthesis in Senna tora.</title>
        <authorList>
            <person name="Kang S.-H."/>
            <person name="Pandey R.P."/>
            <person name="Lee C.-M."/>
            <person name="Sim J.-S."/>
            <person name="Jeong J.-T."/>
            <person name="Choi B.-S."/>
            <person name="Jung M."/>
            <person name="Ginzburg D."/>
            <person name="Zhao K."/>
            <person name="Won S.Y."/>
            <person name="Oh T.-J."/>
            <person name="Yu Y."/>
            <person name="Kim N.-H."/>
            <person name="Lee O.R."/>
            <person name="Lee T.-H."/>
            <person name="Bashyal P."/>
            <person name="Kim T.-S."/>
            <person name="Lee W.-H."/>
            <person name="Kawkins C."/>
            <person name="Kim C.-K."/>
            <person name="Kim J.S."/>
            <person name="Ahn B.O."/>
            <person name="Rhee S.Y."/>
            <person name="Sohng J.K."/>
        </authorList>
    </citation>
    <scope>NUCLEOTIDE SEQUENCE</scope>
    <source>
        <tissue evidence="1">Leaf</tissue>
    </source>
</reference>
<name>A0A834W1Z1_9FABA</name>
<protein>
    <submittedName>
        <fullName evidence="1">Uncharacterized protein</fullName>
    </submittedName>
</protein>
<sequence length="50" mass="5784">MRVPFTPSFSNWILCHYYERREFDEEANFCVDALAKLGAQGQARSDLPFG</sequence>